<dbReference type="Pfam" id="PF04144">
    <property type="entry name" value="SCAMP"/>
    <property type="match status" value="1"/>
</dbReference>
<organism evidence="6 7">
    <name type="scientific">Angomonas deanei</name>
    <dbReference type="NCBI Taxonomy" id="59799"/>
    <lineage>
        <taxon>Eukaryota</taxon>
        <taxon>Discoba</taxon>
        <taxon>Euglenozoa</taxon>
        <taxon>Kinetoplastea</taxon>
        <taxon>Metakinetoplastina</taxon>
        <taxon>Trypanosomatida</taxon>
        <taxon>Trypanosomatidae</taxon>
        <taxon>Strigomonadinae</taxon>
        <taxon>Angomonas</taxon>
    </lineage>
</organism>
<evidence type="ECO:0000256" key="3">
    <source>
        <dbReference type="ARBA" id="ARBA00022989"/>
    </source>
</evidence>
<dbReference type="OrthoDB" id="242866at2759"/>
<evidence type="ECO:0000313" key="7">
    <source>
        <dbReference type="Proteomes" id="UP000515908"/>
    </source>
</evidence>
<comment type="subcellular location">
    <subcellularLocation>
        <location evidence="1">Membrane</location>
        <topology evidence="1">Multi-pass membrane protein</topology>
    </subcellularLocation>
</comment>
<evidence type="ECO:0000256" key="2">
    <source>
        <dbReference type="ARBA" id="ARBA00022692"/>
    </source>
</evidence>
<gene>
    <name evidence="6" type="ORF">ADEAN_000459700</name>
</gene>
<keyword evidence="2 5" id="KW-0812">Transmembrane</keyword>
<dbReference type="PANTHER" id="PTHR10687">
    <property type="entry name" value="SECRETORY CARRIER-ASSOCIATED MEMBRANE PROTEIN SCAMP"/>
    <property type="match status" value="1"/>
</dbReference>
<feature type="transmembrane region" description="Helical" evidence="5">
    <location>
        <begin position="117"/>
        <end position="139"/>
    </location>
</feature>
<sequence>MSEEEKSQVDLERRWKNALAEEQRLNKLSEKVQMQAGESTEPPDNFPPKFLCIRPFMYHSMDAVMPERRKFVTMCFWEWVAVSIALIYNMIAVIITIALPDREDAVIKRNVNKPAQIVLSIVFVIGIPISFFTWYWRIYRACCTRNPAQHFVALCSLILDLGWFVFVLIGPLSCGVCGIIYTIYVSERKVKGLVVLPIIVLVLSAGFIGFTLFKIVKEFIFYRKDLAFRRSLKRQMAYAPEPNEAQS</sequence>
<keyword evidence="3 5" id="KW-1133">Transmembrane helix</keyword>
<dbReference type="PANTHER" id="PTHR10687:SF85">
    <property type="entry name" value="SCAMP FAMILY PROTEIN"/>
    <property type="match status" value="1"/>
</dbReference>
<dbReference type="VEuPathDB" id="TriTrypDB:ADEAN_000459700"/>
<dbReference type="AlphaFoldDB" id="A0A7G2CC80"/>
<dbReference type="EMBL" id="LR877152">
    <property type="protein sequence ID" value="CAD2217119.1"/>
    <property type="molecule type" value="Genomic_DNA"/>
</dbReference>
<keyword evidence="4 5" id="KW-0472">Membrane</keyword>
<name>A0A7G2CC80_9TRYP</name>
<dbReference type="GO" id="GO:0055038">
    <property type="term" value="C:recycling endosome membrane"/>
    <property type="evidence" value="ECO:0007669"/>
    <property type="project" value="TreeGrafter"/>
</dbReference>
<dbReference type="GO" id="GO:0032588">
    <property type="term" value="C:trans-Golgi network membrane"/>
    <property type="evidence" value="ECO:0007669"/>
    <property type="project" value="TreeGrafter"/>
</dbReference>
<feature type="transmembrane region" description="Helical" evidence="5">
    <location>
        <begin position="190"/>
        <end position="213"/>
    </location>
</feature>
<dbReference type="InterPro" id="IPR007273">
    <property type="entry name" value="SCAMP"/>
</dbReference>
<evidence type="ECO:0000256" key="4">
    <source>
        <dbReference type="ARBA" id="ARBA00023136"/>
    </source>
</evidence>
<dbReference type="Proteomes" id="UP000515908">
    <property type="component" value="Chromosome 08"/>
</dbReference>
<evidence type="ECO:0000256" key="1">
    <source>
        <dbReference type="ARBA" id="ARBA00004141"/>
    </source>
</evidence>
<proteinExistence type="predicted"/>
<keyword evidence="7" id="KW-1185">Reference proteome</keyword>
<evidence type="ECO:0000313" key="6">
    <source>
        <dbReference type="EMBL" id="CAD2217119.1"/>
    </source>
</evidence>
<reference evidence="6 7" key="1">
    <citation type="submission" date="2020-08" db="EMBL/GenBank/DDBJ databases">
        <authorList>
            <person name="Newling K."/>
            <person name="Davey J."/>
            <person name="Forrester S."/>
        </authorList>
    </citation>
    <scope>NUCLEOTIDE SEQUENCE [LARGE SCALE GENOMIC DNA]</scope>
    <source>
        <strain evidence="7">Crithidia deanei Carvalho (ATCC PRA-265)</strain>
    </source>
</reference>
<dbReference type="GO" id="GO:0015031">
    <property type="term" value="P:protein transport"/>
    <property type="evidence" value="ECO:0007669"/>
    <property type="project" value="InterPro"/>
</dbReference>
<protein>
    <submittedName>
        <fullName evidence="6">SCAMP family, putative</fullName>
    </submittedName>
</protein>
<feature type="transmembrane region" description="Helical" evidence="5">
    <location>
        <begin position="75"/>
        <end position="97"/>
    </location>
</feature>
<evidence type="ECO:0000256" key="5">
    <source>
        <dbReference type="SAM" id="Phobius"/>
    </source>
</evidence>
<feature type="transmembrane region" description="Helical" evidence="5">
    <location>
        <begin position="151"/>
        <end position="184"/>
    </location>
</feature>
<accession>A0A7G2CC80</accession>